<keyword evidence="3" id="KW-1185">Reference proteome</keyword>
<proteinExistence type="predicted"/>
<dbReference type="OrthoDB" id="4228364at2"/>
<dbReference type="HOGENOM" id="CLU_029337_0_0_11"/>
<dbReference type="PANTHER" id="PTHR43833">
    <property type="entry name" value="POTASSIUM CHANNEL PROTEIN 2-RELATED-RELATED"/>
    <property type="match status" value="1"/>
</dbReference>
<dbReference type="STRING" id="106370.Francci3_0415"/>
<feature type="domain" description="RCK N-terminal" evidence="1">
    <location>
        <begin position="141"/>
        <end position="230"/>
    </location>
</feature>
<gene>
    <name evidence="2" type="ordered locus">Francci3_0415</name>
</gene>
<dbReference type="InterPro" id="IPR050721">
    <property type="entry name" value="Trk_Ktr_HKT_K-transport"/>
</dbReference>
<accession>Q2JFZ0</accession>
<dbReference type="KEGG" id="fra:Francci3_0415"/>
<protein>
    <submittedName>
        <fullName evidence="2">TrkA-like</fullName>
    </submittedName>
</protein>
<dbReference type="InterPro" id="IPR003148">
    <property type="entry name" value="RCK_N"/>
</dbReference>
<name>Q2JFZ0_FRACC</name>
<organism evidence="2 3">
    <name type="scientific">Frankia casuarinae (strain DSM 45818 / CECT 9043 / HFP020203 / CcI3)</name>
    <dbReference type="NCBI Taxonomy" id="106370"/>
    <lineage>
        <taxon>Bacteria</taxon>
        <taxon>Bacillati</taxon>
        <taxon>Actinomycetota</taxon>
        <taxon>Actinomycetes</taxon>
        <taxon>Frankiales</taxon>
        <taxon>Frankiaceae</taxon>
        <taxon>Frankia</taxon>
    </lineage>
</organism>
<dbReference type="GO" id="GO:0006813">
    <property type="term" value="P:potassium ion transport"/>
    <property type="evidence" value="ECO:0007669"/>
    <property type="project" value="InterPro"/>
</dbReference>
<dbReference type="SUPFAM" id="SSF51735">
    <property type="entry name" value="NAD(P)-binding Rossmann-fold domains"/>
    <property type="match status" value="1"/>
</dbReference>
<dbReference type="AlphaFoldDB" id="Q2JFZ0"/>
<reference evidence="2 3" key="1">
    <citation type="journal article" date="2007" name="Genome Res.">
        <title>Genome characteristics of facultatively symbiotic Frankia sp. strains reflect host range and host plant biogeography.</title>
        <authorList>
            <person name="Normand P."/>
            <person name="Lapierre P."/>
            <person name="Tisa L.S."/>
            <person name="Gogarten J.P."/>
            <person name="Alloisio N."/>
            <person name="Bagnarol E."/>
            <person name="Bassi C.A."/>
            <person name="Berry A.M."/>
            <person name="Bickhart D.M."/>
            <person name="Choisne N."/>
            <person name="Couloux A."/>
            <person name="Cournoyer B."/>
            <person name="Cruveiller S."/>
            <person name="Daubin V."/>
            <person name="Demange N."/>
            <person name="Francino M.P."/>
            <person name="Goltsman E."/>
            <person name="Huang Y."/>
            <person name="Kopp O.R."/>
            <person name="Labarre L."/>
            <person name="Lapidus A."/>
            <person name="Lavire C."/>
            <person name="Marechal J."/>
            <person name="Martinez M."/>
            <person name="Mastronunzio J.E."/>
            <person name="Mullin B.C."/>
            <person name="Niemann J."/>
            <person name="Pujic P."/>
            <person name="Rawnsley T."/>
            <person name="Rouy Z."/>
            <person name="Schenowitz C."/>
            <person name="Sellstedt A."/>
            <person name="Tavares F."/>
            <person name="Tomkins J.P."/>
            <person name="Vallenet D."/>
            <person name="Valverde C."/>
            <person name="Wall L.G."/>
            <person name="Wang Y."/>
            <person name="Medigue C."/>
            <person name="Benson D.R."/>
        </authorList>
    </citation>
    <scope>NUCLEOTIDE SEQUENCE [LARGE SCALE GENOMIC DNA]</scope>
    <source>
        <strain evidence="3">DSM 45818 / CECT 9043 / CcI3</strain>
    </source>
</reference>
<sequence length="499" mass="54901">MFYDVLLIIFRNMEGAVVVVSSRMRHPVRTVRWMFNGLFQPPAGWRRLCLLAAVSAFSLGMVGLWQLSRSPGAGLSATDIAYGSLGLFFVQPPDLPNDVGLPISFEIARFLAPAATAYVLADTLVKPMAALQATLSRGHAVICGSGPTALAFAERLRAASRQVVLIDDVDSIEIAEHARRLGLVLLRGDARRGDVLRRAGVARADQLYVCGTASGYNAAVVAAAEQVSRQRHRPLTCYAEESDPDVLDALWTLLLGREHIGRLTVEFFNTARLGASLLLDDERIAFAPLGLSVVVVGMGPFGRELLLELARRRREVGATSRMQVTLIDKNASGVLRLLQTRYGLVEAMVDTICQDTGSDEVDLNGLLDGYAPEGAMQLVFICYEDEELALRKALAVSRLPGHRKVIVRVDRMTPFGQAFGSGDGARPLDILYRGLTVFPLLDRVCDPDQLQDPQVEQLAKGIHRDYCRRRMEAGERPEENRALVAWENLSEDFRNANYE</sequence>
<evidence type="ECO:0000259" key="1">
    <source>
        <dbReference type="Pfam" id="PF02254"/>
    </source>
</evidence>
<evidence type="ECO:0000313" key="2">
    <source>
        <dbReference type="EMBL" id="ABD09802.1"/>
    </source>
</evidence>
<dbReference type="EMBL" id="CP000249">
    <property type="protein sequence ID" value="ABD09802.1"/>
    <property type="molecule type" value="Genomic_DNA"/>
</dbReference>
<dbReference type="Pfam" id="PF02254">
    <property type="entry name" value="TrkA_N"/>
    <property type="match status" value="1"/>
</dbReference>
<dbReference type="InterPro" id="IPR036291">
    <property type="entry name" value="NAD(P)-bd_dom_sf"/>
</dbReference>
<dbReference type="eggNOG" id="COG1226">
    <property type="taxonomic scope" value="Bacteria"/>
</dbReference>
<dbReference type="RefSeq" id="WP_011434880.1">
    <property type="nucleotide sequence ID" value="NC_007777.1"/>
</dbReference>
<evidence type="ECO:0000313" key="3">
    <source>
        <dbReference type="Proteomes" id="UP000001937"/>
    </source>
</evidence>
<dbReference type="Proteomes" id="UP000001937">
    <property type="component" value="Chromosome"/>
</dbReference>
<dbReference type="Gene3D" id="3.40.50.720">
    <property type="entry name" value="NAD(P)-binding Rossmann-like Domain"/>
    <property type="match status" value="2"/>
</dbReference>